<dbReference type="Pfam" id="PF14223">
    <property type="entry name" value="Retrotran_gag_2"/>
    <property type="match status" value="1"/>
</dbReference>
<comment type="caution">
    <text evidence="3">The sequence shown here is derived from an EMBL/GenBank/DDBJ whole genome shotgun (WGS) entry which is preliminary data.</text>
</comment>
<dbReference type="InterPro" id="IPR001878">
    <property type="entry name" value="Znf_CCHC"/>
</dbReference>
<accession>A0A2P4YC40</accession>
<feature type="domain" description="CCHC-type" evidence="2">
    <location>
        <begin position="154"/>
        <end position="170"/>
    </location>
</feature>
<evidence type="ECO:0000313" key="3">
    <source>
        <dbReference type="EMBL" id="POM75387.1"/>
    </source>
</evidence>
<dbReference type="Gene3D" id="4.10.60.10">
    <property type="entry name" value="Zinc finger, CCHC-type"/>
    <property type="match status" value="1"/>
</dbReference>
<dbReference type="OrthoDB" id="165998at2759"/>
<dbReference type="AlphaFoldDB" id="A0A2P4YC40"/>
<dbReference type="EMBL" id="NCKW01003855">
    <property type="protein sequence ID" value="POM75387.1"/>
    <property type="molecule type" value="Genomic_DNA"/>
</dbReference>
<reference evidence="3 4" key="1">
    <citation type="journal article" date="2017" name="Genome Biol. Evol.">
        <title>Phytophthora megakarya and P. palmivora, closely related causal agents of cacao black pod rot, underwent increases in genome sizes and gene numbers by different mechanisms.</title>
        <authorList>
            <person name="Ali S.S."/>
            <person name="Shao J."/>
            <person name="Lary D.J."/>
            <person name="Kronmiller B."/>
            <person name="Shen D."/>
            <person name="Strem M.D."/>
            <person name="Amoako-Attah I."/>
            <person name="Akrofi A.Y."/>
            <person name="Begoude B.A."/>
            <person name="Ten Hoopen G.M."/>
            <person name="Coulibaly K."/>
            <person name="Kebe B.I."/>
            <person name="Melnick R.L."/>
            <person name="Guiltinan M.J."/>
            <person name="Tyler B.M."/>
            <person name="Meinhardt L.W."/>
            <person name="Bailey B.A."/>
        </authorList>
    </citation>
    <scope>NUCLEOTIDE SEQUENCE [LARGE SCALE GENOMIC DNA]</scope>
    <source>
        <strain evidence="4">sbr112.9</strain>
    </source>
</reference>
<keyword evidence="1" id="KW-0862">Zinc</keyword>
<name>A0A2P4YC40_9STRA</name>
<protein>
    <submittedName>
        <fullName evidence="3">Polyprotein</fullName>
    </submittedName>
</protein>
<keyword evidence="4" id="KW-1185">Reference proteome</keyword>
<sequence length="232" mass="26505">MLRYWQSSLKMLSCNTRPKICSVVRAMEAWNTPREYYNRTTLHNRVAMPSRLHEFKTEEGTPIFKHMDAFDELVVRLQTLGEPVDEARFPSECELIASVVENPNNITLTEFKEKLLKEHERLQKKETTEKAFGVDGNDGRFKGDRSNGRKDKIKCFKCDQVGDIKRDCPSRSDGIGNGAVFAVGEGFFSGLLIDSGAISHMTPYHEDMFDFEETVPCIDATIADCKKLRWLV</sequence>
<evidence type="ECO:0000259" key="2">
    <source>
        <dbReference type="PROSITE" id="PS50158"/>
    </source>
</evidence>
<dbReference type="PROSITE" id="PS50158">
    <property type="entry name" value="ZF_CCHC"/>
    <property type="match status" value="1"/>
</dbReference>
<keyword evidence="1" id="KW-0479">Metal-binding</keyword>
<dbReference type="SUPFAM" id="SSF57756">
    <property type="entry name" value="Retrovirus zinc finger-like domains"/>
    <property type="match status" value="1"/>
</dbReference>
<evidence type="ECO:0000256" key="1">
    <source>
        <dbReference type="PROSITE-ProRule" id="PRU00047"/>
    </source>
</evidence>
<dbReference type="GO" id="GO:0003676">
    <property type="term" value="F:nucleic acid binding"/>
    <property type="evidence" value="ECO:0007669"/>
    <property type="project" value="InterPro"/>
</dbReference>
<proteinExistence type="predicted"/>
<dbReference type="InterPro" id="IPR036875">
    <property type="entry name" value="Znf_CCHC_sf"/>
</dbReference>
<organism evidence="3 4">
    <name type="scientific">Phytophthora palmivora</name>
    <dbReference type="NCBI Taxonomy" id="4796"/>
    <lineage>
        <taxon>Eukaryota</taxon>
        <taxon>Sar</taxon>
        <taxon>Stramenopiles</taxon>
        <taxon>Oomycota</taxon>
        <taxon>Peronosporomycetes</taxon>
        <taxon>Peronosporales</taxon>
        <taxon>Peronosporaceae</taxon>
        <taxon>Phytophthora</taxon>
    </lineage>
</organism>
<dbReference type="GO" id="GO:0008270">
    <property type="term" value="F:zinc ion binding"/>
    <property type="evidence" value="ECO:0007669"/>
    <property type="project" value="UniProtKB-KW"/>
</dbReference>
<dbReference type="Proteomes" id="UP000237271">
    <property type="component" value="Unassembled WGS sequence"/>
</dbReference>
<keyword evidence="1" id="KW-0863">Zinc-finger</keyword>
<gene>
    <name evidence="3" type="ORF">PHPALM_7519</name>
</gene>
<evidence type="ECO:0000313" key="4">
    <source>
        <dbReference type="Proteomes" id="UP000237271"/>
    </source>
</evidence>